<keyword evidence="2" id="KW-1185">Reference proteome</keyword>
<gene>
    <name evidence="1" type="ORF">D7294_19275</name>
</gene>
<dbReference type="RefSeq" id="WP_120681432.1">
    <property type="nucleotide sequence ID" value="NZ_RBAL01000011.1"/>
</dbReference>
<evidence type="ECO:0000313" key="1">
    <source>
        <dbReference type="EMBL" id="RKN40061.1"/>
    </source>
</evidence>
<name>A0A3A9YVC7_9ACTN</name>
<sequence length="182" mass="19013">MKRIAYLLAAMATIGGIVGYFSFRGGKASYAVPHDVCDVPVSAQHVEPLLPEGDDLRQRQPDVDTPVPLVFVCRVEVDGEETLAVDVTASSVTTDIVASSQLGPGAYGLSSPIETTIDGYTAVLGPRAALVLMPCPAQGEGGALTVNVQSFAEPDGTSEEKRGLIEDFTADFLGGLKRSQGC</sequence>
<evidence type="ECO:0000313" key="2">
    <source>
        <dbReference type="Proteomes" id="UP000272474"/>
    </source>
</evidence>
<protein>
    <submittedName>
        <fullName evidence="1">Uncharacterized protein</fullName>
    </submittedName>
</protein>
<proteinExistence type="predicted"/>
<dbReference type="Proteomes" id="UP000272474">
    <property type="component" value="Unassembled WGS sequence"/>
</dbReference>
<dbReference type="OrthoDB" id="4159082at2"/>
<reference evidence="1 2" key="1">
    <citation type="journal article" date="2014" name="Int. J. Syst. Evol. Microbiol.">
        <title>Streptomyces hoynatensis sp. nov., isolated from deep marine sediment.</title>
        <authorList>
            <person name="Veyisoglu A."/>
            <person name="Sahin N."/>
        </authorList>
    </citation>
    <scope>NUCLEOTIDE SEQUENCE [LARGE SCALE GENOMIC DNA]</scope>
    <source>
        <strain evidence="1 2">KCTC 29097</strain>
    </source>
</reference>
<dbReference type="EMBL" id="RBAL01000011">
    <property type="protein sequence ID" value="RKN40061.1"/>
    <property type="molecule type" value="Genomic_DNA"/>
</dbReference>
<accession>A0A3A9YVC7</accession>
<organism evidence="1 2">
    <name type="scientific">Streptomyces hoynatensis</name>
    <dbReference type="NCBI Taxonomy" id="1141874"/>
    <lineage>
        <taxon>Bacteria</taxon>
        <taxon>Bacillati</taxon>
        <taxon>Actinomycetota</taxon>
        <taxon>Actinomycetes</taxon>
        <taxon>Kitasatosporales</taxon>
        <taxon>Streptomycetaceae</taxon>
        <taxon>Streptomyces</taxon>
    </lineage>
</organism>
<comment type="caution">
    <text evidence="1">The sequence shown here is derived from an EMBL/GenBank/DDBJ whole genome shotgun (WGS) entry which is preliminary data.</text>
</comment>
<dbReference type="AlphaFoldDB" id="A0A3A9YVC7"/>